<reference evidence="2 3" key="1">
    <citation type="journal article" date="2019" name="Commun. Biol.">
        <title>The bagworm genome reveals a unique fibroin gene that provides high tensile strength.</title>
        <authorList>
            <person name="Kono N."/>
            <person name="Nakamura H."/>
            <person name="Ohtoshi R."/>
            <person name="Tomita M."/>
            <person name="Numata K."/>
            <person name="Arakawa K."/>
        </authorList>
    </citation>
    <scope>NUCLEOTIDE SEQUENCE [LARGE SCALE GENOMIC DNA]</scope>
</reference>
<dbReference type="AlphaFoldDB" id="A0A4C1VIE7"/>
<evidence type="ECO:0000256" key="1">
    <source>
        <dbReference type="SAM" id="MobiDB-lite"/>
    </source>
</evidence>
<gene>
    <name evidence="2" type="ORF">EVAR_79429_1</name>
</gene>
<comment type="caution">
    <text evidence="2">The sequence shown here is derived from an EMBL/GenBank/DDBJ whole genome shotgun (WGS) entry which is preliminary data.</text>
</comment>
<name>A0A4C1VIE7_EUMVA</name>
<protein>
    <submittedName>
        <fullName evidence="2">Uncharacterized protein</fullName>
    </submittedName>
</protein>
<feature type="region of interest" description="Disordered" evidence="1">
    <location>
        <begin position="53"/>
        <end position="77"/>
    </location>
</feature>
<dbReference type="EMBL" id="BGZK01000334">
    <property type="protein sequence ID" value="GBP37495.1"/>
    <property type="molecule type" value="Genomic_DNA"/>
</dbReference>
<accession>A0A4C1VIE7</accession>
<dbReference type="Proteomes" id="UP000299102">
    <property type="component" value="Unassembled WGS sequence"/>
</dbReference>
<evidence type="ECO:0000313" key="3">
    <source>
        <dbReference type="Proteomes" id="UP000299102"/>
    </source>
</evidence>
<organism evidence="2 3">
    <name type="scientific">Eumeta variegata</name>
    <name type="common">Bagworm moth</name>
    <name type="synonym">Eumeta japonica</name>
    <dbReference type="NCBI Taxonomy" id="151549"/>
    <lineage>
        <taxon>Eukaryota</taxon>
        <taxon>Metazoa</taxon>
        <taxon>Ecdysozoa</taxon>
        <taxon>Arthropoda</taxon>
        <taxon>Hexapoda</taxon>
        <taxon>Insecta</taxon>
        <taxon>Pterygota</taxon>
        <taxon>Neoptera</taxon>
        <taxon>Endopterygota</taxon>
        <taxon>Lepidoptera</taxon>
        <taxon>Glossata</taxon>
        <taxon>Ditrysia</taxon>
        <taxon>Tineoidea</taxon>
        <taxon>Psychidae</taxon>
        <taxon>Oiketicinae</taxon>
        <taxon>Eumeta</taxon>
    </lineage>
</organism>
<sequence>MNECITHIISTDYRNSSRRVFTVGNSIGTRLERRCLLRGRASWAGGGRVARVRGAGRGHPKPSYLTALAKLDSASRP</sequence>
<keyword evidence="3" id="KW-1185">Reference proteome</keyword>
<proteinExistence type="predicted"/>
<evidence type="ECO:0000313" key="2">
    <source>
        <dbReference type="EMBL" id="GBP37495.1"/>
    </source>
</evidence>